<dbReference type="EMBL" id="JBHSFP010000004">
    <property type="protein sequence ID" value="MFC4530697.1"/>
    <property type="molecule type" value="Genomic_DNA"/>
</dbReference>
<dbReference type="InterPro" id="IPR043917">
    <property type="entry name" value="DUF5753"/>
</dbReference>
<organism evidence="2 3">
    <name type="scientific">Sphaerisporangium dianthi</name>
    <dbReference type="NCBI Taxonomy" id="1436120"/>
    <lineage>
        <taxon>Bacteria</taxon>
        <taxon>Bacillati</taxon>
        <taxon>Actinomycetota</taxon>
        <taxon>Actinomycetes</taxon>
        <taxon>Streptosporangiales</taxon>
        <taxon>Streptosporangiaceae</taxon>
        <taxon>Sphaerisporangium</taxon>
    </lineage>
</organism>
<dbReference type="SUPFAM" id="SSF47413">
    <property type="entry name" value="lambda repressor-like DNA-binding domains"/>
    <property type="match status" value="1"/>
</dbReference>
<name>A0ABV9CDI2_9ACTN</name>
<gene>
    <name evidence="2" type="ORF">ACFO60_07965</name>
</gene>
<dbReference type="Proteomes" id="UP001596004">
    <property type="component" value="Unassembled WGS sequence"/>
</dbReference>
<reference evidence="3" key="1">
    <citation type="journal article" date="2019" name="Int. J. Syst. Evol. Microbiol.">
        <title>The Global Catalogue of Microorganisms (GCM) 10K type strain sequencing project: providing services to taxonomists for standard genome sequencing and annotation.</title>
        <authorList>
            <consortium name="The Broad Institute Genomics Platform"/>
            <consortium name="The Broad Institute Genome Sequencing Center for Infectious Disease"/>
            <person name="Wu L."/>
            <person name="Ma J."/>
        </authorList>
    </citation>
    <scope>NUCLEOTIDE SEQUENCE [LARGE SCALE GENOMIC DNA]</scope>
    <source>
        <strain evidence="3">CGMCC 4.7132</strain>
    </source>
</reference>
<accession>A0ABV9CDI2</accession>
<sequence>MASYEKKSANRSLHLFGPELRKYRESADFTQDQLAEATRFSRSLLGFIERGQRTPSRELAQRCDDALEAAGDLVRLWDNLRGEVSPHWFRGWLGVEQEAHTLHTWQPLIVPGLLQTEEYARAILRGKPGIRDHEVDGYVSARLERQAVLARDEPPMFWVVLDEGVLHRLVGGQEVMQRQIERLLMATASPRIAVQILPKDLGVTTGVLGGFVIAQLPGAADTVYLESALNGQITNRPEDVEAVHATYDTIRVQAHPRHVSTELIREAEKLWT</sequence>
<dbReference type="InterPro" id="IPR001387">
    <property type="entry name" value="Cro/C1-type_HTH"/>
</dbReference>
<dbReference type="PROSITE" id="PS50943">
    <property type="entry name" value="HTH_CROC1"/>
    <property type="match status" value="1"/>
</dbReference>
<protein>
    <submittedName>
        <fullName evidence="2">Scr1 family TA system antitoxin-like transcriptional regulator</fullName>
    </submittedName>
</protein>
<dbReference type="CDD" id="cd00093">
    <property type="entry name" value="HTH_XRE"/>
    <property type="match status" value="1"/>
</dbReference>
<proteinExistence type="predicted"/>
<feature type="domain" description="HTH cro/C1-type" evidence="1">
    <location>
        <begin position="20"/>
        <end position="73"/>
    </location>
</feature>
<evidence type="ECO:0000313" key="3">
    <source>
        <dbReference type="Proteomes" id="UP001596004"/>
    </source>
</evidence>
<evidence type="ECO:0000313" key="2">
    <source>
        <dbReference type="EMBL" id="MFC4530697.1"/>
    </source>
</evidence>
<dbReference type="SMART" id="SM00530">
    <property type="entry name" value="HTH_XRE"/>
    <property type="match status" value="1"/>
</dbReference>
<comment type="caution">
    <text evidence="2">The sequence shown here is derived from an EMBL/GenBank/DDBJ whole genome shotgun (WGS) entry which is preliminary data.</text>
</comment>
<dbReference type="RefSeq" id="WP_380838708.1">
    <property type="nucleotide sequence ID" value="NZ_JBHSFP010000004.1"/>
</dbReference>
<dbReference type="Pfam" id="PF19054">
    <property type="entry name" value="DUF5753"/>
    <property type="match status" value="1"/>
</dbReference>
<dbReference type="Gene3D" id="1.10.260.40">
    <property type="entry name" value="lambda repressor-like DNA-binding domains"/>
    <property type="match status" value="1"/>
</dbReference>
<keyword evidence="3" id="KW-1185">Reference proteome</keyword>
<dbReference type="Pfam" id="PF13560">
    <property type="entry name" value="HTH_31"/>
    <property type="match status" value="1"/>
</dbReference>
<dbReference type="InterPro" id="IPR010982">
    <property type="entry name" value="Lambda_DNA-bd_dom_sf"/>
</dbReference>
<evidence type="ECO:0000259" key="1">
    <source>
        <dbReference type="PROSITE" id="PS50943"/>
    </source>
</evidence>